<reference evidence="2 5" key="1">
    <citation type="submission" date="2015-09" db="EMBL/GenBank/DDBJ databases">
        <authorList>
            <consortium name="Pathogen Informatics"/>
        </authorList>
    </citation>
    <scope>NUCLEOTIDE SEQUENCE [LARGE SCALE GENOMIC DNA]</scope>
    <source>
        <strain evidence="2 5">2789STDY5834939</strain>
    </source>
</reference>
<evidence type="ECO:0000313" key="4">
    <source>
        <dbReference type="EMBL" id="RGE69057.1"/>
    </source>
</evidence>
<evidence type="ECO:0000313" key="7">
    <source>
        <dbReference type="Proteomes" id="UP000260828"/>
    </source>
</evidence>
<protein>
    <submittedName>
        <fullName evidence="2">Helix-turn-helix</fullName>
    </submittedName>
    <submittedName>
        <fullName evidence="3 4">Transcriptional regulator</fullName>
    </submittedName>
</protein>
<dbReference type="GeneID" id="72464392"/>
<dbReference type="Proteomes" id="UP000196386">
    <property type="component" value="Unassembled WGS sequence"/>
</dbReference>
<dbReference type="EMBL" id="CZBE01000001">
    <property type="protein sequence ID" value="CUP19380.1"/>
    <property type="molecule type" value="Genomic_DNA"/>
</dbReference>
<organism evidence="2 5">
    <name type="scientific">Anaerotruncus colihominis</name>
    <dbReference type="NCBI Taxonomy" id="169435"/>
    <lineage>
        <taxon>Bacteria</taxon>
        <taxon>Bacillati</taxon>
        <taxon>Bacillota</taxon>
        <taxon>Clostridia</taxon>
        <taxon>Eubacteriales</taxon>
        <taxon>Oscillospiraceae</taxon>
        <taxon>Anaerotruncus</taxon>
    </lineage>
</organism>
<reference evidence="3" key="3">
    <citation type="journal article" date="2018" name="BMC Genomics">
        <title>Whole genome sequencing and function prediction of 133 gut anaerobes isolated from chicken caecum in pure cultures.</title>
        <authorList>
            <person name="Medvecky M."/>
            <person name="Cejkova D."/>
            <person name="Polansky O."/>
            <person name="Karasova D."/>
            <person name="Kubasova T."/>
            <person name="Cizek A."/>
            <person name="Rychlik I."/>
        </authorList>
    </citation>
    <scope>NUCLEOTIDE SEQUENCE</scope>
    <source>
        <strain evidence="3">An175</strain>
    </source>
</reference>
<dbReference type="CDD" id="cd00093">
    <property type="entry name" value="HTH_XRE"/>
    <property type="match status" value="1"/>
</dbReference>
<reference evidence="6" key="2">
    <citation type="submission" date="2017-04" db="EMBL/GenBank/DDBJ databases">
        <title>Function of individual gut microbiota members based on whole genome sequencing of pure cultures obtained from chicken caecum.</title>
        <authorList>
            <person name="Medvecky M."/>
            <person name="Cejkova D."/>
            <person name="Polansky O."/>
            <person name="Karasova D."/>
            <person name="Kubasova T."/>
            <person name="Cizek A."/>
            <person name="Rychlik I."/>
        </authorList>
    </citation>
    <scope>NUCLEOTIDE SEQUENCE [LARGE SCALE GENOMIC DNA]</scope>
    <source>
        <strain evidence="6">An175</strain>
    </source>
</reference>
<feature type="domain" description="HTH cro/C1-type" evidence="1">
    <location>
        <begin position="5"/>
        <end position="57"/>
    </location>
</feature>
<dbReference type="RefSeq" id="WP_006874470.1">
    <property type="nucleotide sequence ID" value="NZ_CABIWA010000002.1"/>
</dbReference>
<evidence type="ECO:0000313" key="6">
    <source>
        <dbReference type="Proteomes" id="UP000196386"/>
    </source>
</evidence>
<sequence>MIDRIAALCQQKNISITRLEREVNLGRSTIRYWDNHPPAVDKVAKVARYFGVSVDYLIGNTDDPYSHQSERSKIAEALKEVQAYIGQKLATLNQQDLE</sequence>
<dbReference type="Gene3D" id="1.10.260.40">
    <property type="entry name" value="lambda repressor-like DNA-binding domains"/>
    <property type="match status" value="1"/>
</dbReference>
<gene>
    <name evidence="3" type="ORF">B5F11_06230</name>
    <name evidence="4" type="ORF">DXC40_05790</name>
    <name evidence="2" type="ORF">ERS852551_00043</name>
</gene>
<reference evidence="4 7" key="4">
    <citation type="submission" date="2018-08" db="EMBL/GenBank/DDBJ databases">
        <title>A genome reference for cultivated species of the human gut microbiota.</title>
        <authorList>
            <person name="Zou Y."/>
            <person name="Xue W."/>
            <person name="Luo G."/>
        </authorList>
    </citation>
    <scope>NUCLEOTIDE SEQUENCE [LARGE SCALE GENOMIC DNA]</scope>
    <source>
        <strain evidence="4 7">TF05-12AC</strain>
    </source>
</reference>
<dbReference type="OrthoDB" id="1863057at2"/>
<dbReference type="EMBL" id="QVME01000002">
    <property type="protein sequence ID" value="RGE69057.1"/>
    <property type="molecule type" value="Genomic_DNA"/>
</dbReference>
<evidence type="ECO:0000313" key="3">
    <source>
        <dbReference type="EMBL" id="OUP70230.1"/>
    </source>
</evidence>
<evidence type="ECO:0000313" key="5">
    <source>
        <dbReference type="Proteomes" id="UP000095765"/>
    </source>
</evidence>
<dbReference type="Proteomes" id="UP000095765">
    <property type="component" value="Unassembled WGS sequence"/>
</dbReference>
<dbReference type="InterPro" id="IPR010982">
    <property type="entry name" value="Lambda_DNA-bd_dom_sf"/>
</dbReference>
<evidence type="ECO:0000259" key="1">
    <source>
        <dbReference type="PROSITE" id="PS50943"/>
    </source>
</evidence>
<dbReference type="Pfam" id="PF01381">
    <property type="entry name" value="HTH_3"/>
    <property type="match status" value="1"/>
</dbReference>
<dbReference type="InterPro" id="IPR001387">
    <property type="entry name" value="Cro/C1-type_HTH"/>
</dbReference>
<dbReference type="GO" id="GO:0003677">
    <property type="term" value="F:DNA binding"/>
    <property type="evidence" value="ECO:0007669"/>
    <property type="project" value="InterPro"/>
</dbReference>
<dbReference type="AlphaFoldDB" id="A0A174LCX2"/>
<accession>A0A174LCX2</accession>
<dbReference type="SUPFAM" id="SSF47413">
    <property type="entry name" value="lambda repressor-like DNA-binding domains"/>
    <property type="match status" value="1"/>
</dbReference>
<proteinExistence type="predicted"/>
<dbReference type="SMART" id="SM00530">
    <property type="entry name" value="HTH_XRE"/>
    <property type="match status" value="1"/>
</dbReference>
<evidence type="ECO:0000313" key="2">
    <source>
        <dbReference type="EMBL" id="CUP19380.1"/>
    </source>
</evidence>
<dbReference type="EMBL" id="NFKP01000005">
    <property type="protein sequence ID" value="OUP70230.1"/>
    <property type="molecule type" value="Genomic_DNA"/>
</dbReference>
<name>A0A174LCX2_9FIRM</name>
<dbReference type="Proteomes" id="UP000260828">
    <property type="component" value="Unassembled WGS sequence"/>
</dbReference>
<dbReference type="PROSITE" id="PS50943">
    <property type="entry name" value="HTH_CROC1"/>
    <property type="match status" value="1"/>
</dbReference>